<gene>
    <name evidence="1" type="ORF">AOXY_G27414</name>
</gene>
<dbReference type="AlphaFoldDB" id="A0AAD8CQ15"/>
<reference evidence="1" key="1">
    <citation type="submission" date="2022-02" db="EMBL/GenBank/DDBJ databases">
        <title>Atlantic sturgeon de novo genome assembly.</title>
        <authorList>
            <person name="Stock M."/>
            <person name="Klopp C."/>
            <person name="Guiguen Y."/>
            <person name="Cabau C."/>
            <person name="Parinello H."/>
            <person name="Santidrian Yebra-Pimentel E."/>
            <person name="Kuhl H."/>
            <person name="Dirks R.P."/>
            <person name="Guessner J."/>
            <person name="Wuertz S."/>
            <person name="Du K."/>
            <person name="Schartl M."/>
        </authorList>
    </citation>
    <scope>NUCLEOTIDE SEQUENCE</scope>
    <source>
        <strain evidence="1">STURGEONOMICS-FGT-2020</strain>
        <tissue evidence="1">Whole blood</tissue>
    </source>
</reference>
<sequence length="359" mass="40779">MKILQIDIPEGVITHEAIRLSQTGAVHDAAEKIIGLMIHFKLQFEKHPRLSAREVKQGLKLMENSELLELTKLLFFKTASDKSLLQGQWQKNTSNTGRGFILSPAFRSTPVSTPVMHTGPVTRSWSRLTVGEDLPTITPGTRKTLGVIPHHRYVDEQSLWTSTAPKKGFGMFATNKYDELECLKWFHETAKEKKAFGGGAANYTCGNRVQYGFLTGNLDVFADFNQDKPRETQCDKLLIECKGTTGDMVGKFFTKTEQIKDGFPYAEVKTNHMYIFQVQTYMYVFNARATNTKSSPMKKAAMVLRHYHPGGRPQQDFWLSLVDIDTKAQRDIDKLRLFLQRNVLGCYIAVLQQLFVKES</sequence>
<evidence type="ECO:0000313" key="2">
    <source>
        <dbReference type="Proteomes" id="UP001230051"/>
    </source>
</evidence>
<comment type="caution">
    <text evidence="1">The sequence shown here is derived from an EMBL/GenBank/DDBJ whole genome shotgun (WGS) entry which is preliminary data.</text>
</comment>
<protein>
    <submittedName>
        <fullName evidence="1">Uncharacterized protein</fullName>
    </submittedName>
</protein>
<proteinExistence type="predicted"/>
<organism evidence="1 2">
    <name type="scientific">Acipenser oxyrinchus oxyrinchus</name>
    <dbReference type="NCBI Taxonomy" id="40147"/>
    <lineage>
        <taxon>Eukaryota</taxon>
        <taxon>Metazoa</taxon>
        <taxon>Chordata</taxon>
        <taxon>Craniata</taxon>
        <taxon>Vertebrata</taxon>
        <taxon>Euteleostomi</taxon>
        <taxon>Actinopterygii</taxon>
        <taxon>Chondrostei</taxon>
        <taxon>Acipenseriformes</taxon>
        <taxon>Acipenseridae</taxon>
        <taxon>Acipenser</taxon>
    </lineage>
</organism>
<dbReference type="Proteomes" id="UP001230051">
    <property type="component" value="Unassembled WGS sequence"/>
</dbReference>
<accession>A0AAD8CQ15</accession>
<keyword evidence="2" id="KW-1185">Reference proteome</keyword>
<evidence type="ECO:0000313" key="1">
    <source>
        <dbReference type="EMBL" id="KAK1155064.1"/>
    </source>
</evidence>
<dbReference type="EMBL" id="JAGXEW010000032">
    <property type="protein sequence ID" value="KAK1155064.1"/>
    <property type="molecule type" value="Genomic_DNA"/>
</dbReference>
<name>A0AAD8CQ15_ACIOX</name>